<evidence type="ECO:0000259" key="1">
    <source>
        <dbReference type="Pfam" id="PF16242"/>
    </source>
</evidence>
<reference evidence="2" key="1">
    <citation type="submission" date="2020-10" db="EMBL/GenBank/DDBJ databases">
        <authorList>
            <person name="Gilroy R."/>
        </authorList>
    </citation>
    <scope>NUCLEOTIDE SEQUENCE</scope>
    <source>
        <strain evidence="2">CHK136-897</strain>
    </source>
</reference>
<dbReference type="PANTHER" id="PTHR34818">
    <property type="entry name" value="PROTEIN BLI-3"/>
    <property type="match status" value="1"/>
</dbReference>
<organism evidence="2 3">
    <name type="scientific">Candidatus Enterousia avicola</name>
    <dbReference type="NCBI Taxonomy" id="2840787"/>
    <lineage>
        <taxon>Bacteria</taxon>
        <taxon>Pseudomonadati</taxon>
        <taxon>Pseudomonadota</taxon>
        <taxon>Alphaproteobacteria</taxon>
        <taxon>Candidatus Enterousia</taxon>
    </lineage>
</organism>
<sequence>MNETIKSIIDIIKSCDSLQLCTIRMDGYPETRHLMNGLNQNIDSIDLHFLTIKDSPKFKQLEKDNKCCLYYFNPDTRYAVRLFGQMESIDDIKEKEKYWQDKYSRFGLNSADDPQFALLHFIPKMYKFYVGDEMKTGLI</sequence>
<feature type="domain" description="General stress protein FMN-binding split barrel" evidence="1">
    <location>
        <begin position="4"/>
        <end position="124"/>
    </location>
</feature>
<dbReference type="AlphaFoldDB" id="A0A9D1MSN3"/>
<dbReference type="InterPro" id="IPR038725">
    <property type="entry name" value="YdaG_split_barrel_FMN-bd"/>
</dbReference>
<dbReference type="Gene3D" id="2.30.110.10">
    <property type="entry name" value="Electron Transport, Fmn-binding Protein, Chain A"/>
    <property type="match status" value="1"/>
</dbReference>
<proteinExistence type="predicted"/>
<dbReference type="InterPro" id="IPR052917">
    <property type="entry name" value="Stress-Dev_Protein"/>
</dbReference>
<evidence type="ECO:0000313" key="3">
    <source>
        <dbReference type="Proteomes" id="UP000824142"/>
    </source>
</evidence>
<dbReference type="InterPro" id="IPR012349">
    <property type="entry name" value="Split_barrel_FMN-bd"/>
</dbReference>
<dbReference type="Pfam" id="PF16242">
    <property type="entry name" value="Pyrid_ox_like"/>
    <property type="match status" value="1"/>
</dbReference>
<dbReference type="PANTHER" id="PTHR34818:SF1">
    <property type="entry name" value="PROTEIN BLI-3"/>
    <property type="match status" value="1"/>
</dbReference>
<protein>
    <submittedName>
        <fullName evidence="2">Pyridoxamine 5'-phosphate oxidase family protein</fullName>
    </submittedName>
</protein>
<dbReference type="SUPFAM" id="SSF50475">
    <property type="entry name" value="FMN-binding split barrel"/>
    <property type="match status" value="1"/>
</dbReference>
<accession>A0A9D1MSN3</accession>
<reference evidence="2" key="2">
    <citation type="journal article" date="2021" name="PeerJ">
        <title>Extensive microbial diversity within the chicken gut microbiome revealed by metagenomics and culture.</title>
        <authorList>
            <person name="Gilroy R."/>
            <person name="Ravi A."/>
            <person name="Getino M."/>
            <person name="Pursley I."/>
            <person name="Horton D.L."/>
            <person name="Alikhan N.F."/>
            <person name="Baker D."/>
            <person name="Gharbi K."/>
            <person name="Hall N."/>
            <person name="Watson M."/>
            <person name="Adriaenssens E.M."/>
            <person name="Foster-Nyarko E."/>
            <person name="Jarju S."/>
            <person name="Secka A."/>
            <person name="Antonio M."/>
            <person name="Oren A."/>
            <person name="Chaudhuri R.R."/>
            <person name="La Ragione R."/>
            <person name="Hildebrand F."/>
            <person name="Pallen M.J."/>
        </authorList>
    </citation>
    <scope>NUCLEOTIDE SEQUENCE</scope>
    <source>
        <strain evidence="2">CHK136-897</strain>
    </source>
</reference>
<evidence type="ECO:0000313" key="2">
    <source>
        <dbReference type="EMBL" id="HIU65628.1"/>
    </source>
</evidence>
<dbReference type="EMBL" id="DVNO01000029">
    <property type="protein sequence ID" value="HIU65628.1"/>
    <property type="molecule type" value="Genomic_DNA"/>
</dbReference>
<comment type="caution">
    <text evidence="2">The sequence shown here is derived from an EMBL/GenBank/DDBJ whole genome shotgun (WGS) entry which is preliminary data.</text>
</comment>
<name>A0A9D1MSN3_9PROT</name>
<gene>
    <name evidence="2" type="ORF">IAC63_03235</name>
</gene>
<dbReference type="Proteomes" id="UP000824142">
    <property type="component" value="Unassembled WGS sequence"/>
</dbReference>